<proteinExistence type="predicted"/>
<organism evidence="1 2">
    <name type="scientific">Streptomyces pacificus</name>
    <dbReference type="NCBI Taxonomy" id="2705029"/>
    <lineage>
        <taxon>Bacteria</taxon>
        <taxon>Bacillati</taxon>
        <taxon>Actinomycetota</taxon>
        <taxon>Actinomycetes</taxon>
        <taxon>Kitasatosporales</taxon>
        <taxon>Streptomycetaceae</taxon>
        <taxon>Streptomyces</taxon>
    </lineage>
</organism>
<dbReference type="Proteomes" id="UP000484988">
    <property type="component" value="Unassembled WGS sequence"/>
</dbReference>
<comment type="caution">
    <text evidence="1">The sequence shown here is derived from an EMBL/GenBank/DDBJ whole genome shotgun (WGS) entry which is preliminary data.</text>
</comment>
<evidence type="ECO:0000313" key="2">
    <source>
        <dbReference type="Proteomes" id="UP000484988"/>
    </source>
</evidence>
<gene>
    <name evidence="1" type="ORF">SCWH03_05670</name>
</gene>
<protein>
    <submittedName>
        <fullName evidence="1">Uncharacterized protein</fullName>
    </submittedName>
</protein>
<reference evidence="1 2" key="1">
    <citation type="submission" date="2020-02" db="EMBL/GenBank/DDBJ databases">
        <title>Whole Genome Shotgun Sequence of Streptomyces sp. strain CWH03.</title>
        <authorList>
            <person name="Dohra H."/>
            <person name="Kodani S."/>
            <person name="Yamamura H."/>
        </authorList>
    </citation>
    <scope>NUCLEOTIDE SEQUENCE [LARGE SCALE GENOMIC DNA]</scope>
    <source>
        <strain evidence="1 2">CWH03</strain>
    </source>
</reference>
<sequence>MSPSSTESREVVKVDLSAGSIHTTLIDGQPHIVLKPAIDNLGLAYPAQLHLGGESR</sequence>
<accession>A0A6A0APX6</accession>
<name>A0A6A0APX6_9ACTN</name>
<evidence type="ECO:0000313" key="1">
    <source>
        <dbReference type="EMBL" id="GFH34353.1"/>
    </source>
</evidence>
<dbReference type="EMBL" id="BLLG01000001">
    <property type="protein sequence ID" value="GFH34353.1"/>
    <property type="molecule type" value="Genomic_DNA"/>
</dbReference>
<keyword evidence="2" id="KW-1185">Reference proteome</keyword>
<dbReference type="AlphaFoldDB" id="A0A6A0APX6"/>